<accession>G1FSR8</accession>
<gene>
    <name evidence="3" type="primary">Avh</name>
</gene>
<proteinExistence type="predicted"/>
<dbReference type="AlphaFoldDB" id="G1FSR8"/>
<dbReference type="VEuPathDB" id="FungiDB:PHYSODRAFT_286790"/>
<sequence>MITPATTHRSHRDGEYATNLDAATTADDEDEERGLALVTKLKTLANKFPTLDKYITLMRKNPDPKKLEAMVKSDPQLSKLKRTVKRSGLKITTRNIQRVRSISLADATGVNRLKMLFLLVVLCGLLGAGGYALFLLIEGLASGGITAPVGREIPT</sequence>
<organism evidence="3">
    <name type="scientific">Phytophthora sojae</name>
    <name type="common">Soybean stem and root rot agent</name>
    <name type="synonym">Phytophthora megasperma f. sp. glycines</name>
    <dbReference type="NCBI Taxonomy" id="67593"/>
    <lineage>
        <taxon>Eukaryota</taxon>
        <taxon>Sar</taxon>
        <taxon>Stramenopiles</taxon>
        <taxon>Oomycota</taxon>
        <taxon>Peronosporomycetes</taxon>
        <taxon>Peronosporales</taxon>
        <taxon>Peronosporaceae</taxon>
        <taxon>Phytophthora</taxon>
    </lineage>
</organism>
<keyword evidence="2" id="KW-0472">Membrane</keyword>
<evidence type="ECO:0000313" key="3">
    <source>
        <dbReference type="EMBL" id="AEK81156.1"/>
    </source>
</evidence>
<dbReference type="EMBL" id="JN254343">
    <property type="protein sequence ID" value="AEK81156.1"/>
    <property type="molecule type" value="Genomic_DNA"/>
</dbReference>
<evidence type="ECO:0000256" key="1">
    <source>
        <dbReference type="SAM" id="MobiDB-lite"/>
    </source>
</evidence>
<reference evidence="3" key="1">
    <citation type="journal article" date="2011" name="Plant Cell">
        <title>Transcriptional programming and functional interactions within the Phytophthora sojae RXLR effector repertoire.</title>
        <authorList>
            <person name="Wang Q."/>
            <person name="Han C."/>
            <person name="Ferreira A.O."/>
            <person name="Yu X."/>
            <person name="Ye W."/>
            <person name="Tripathy S."/>
            <person name="Kale S.D."/>
            <person name="Gu B."/>
            <person name="Sheng Y."/>
            <person name="Sui Y."/>
            <person name="Wang X."/>
            <person name="Zhang Z."/>
            <person name="Cheng B."/>
            <person name="Dong S."/>
            <person name="Shan W."/>
            <person name="Zheng X."/>
            <person name="Dou D."/>
            <person name="Tyler B.M."/>
            <person name="Wang Y."/>
        </authorList>
    </citation>
    <scope>NUCLEOTIDE SEQUENCE</scope>
    <source>
        <strain evidence="3">P7064</strain>
    </source>
</reference>
<keyword evidence="2" id="KW-1133">Transmembrane helix</keyword>
<name>G1FSR8_PHYSO</name>
<keyword evidence="2" id="KW-0812">Transmembrane</keyword>
<feature type="region of interest" description="Disordered" evidence="1">
    <location>
        <begin position="1"/>
        <end position="27"/>
    </location>
</feature>
<evidence type="ECO:0000256" key="2">
    <source>
        <dbReference type="SAM" id="Phobius"/>
    </source>
</evidence>
<feature type="transmembrane region" description="Helical" evidence="2">
    <location>
        <begin position="116"/>
        <end position="137"/>
    </location>
</feature>
<protein>
    <submittedName>
        <fullName evidence="3">Avh317</fullName>
    </submittedName>
</protein>